<dbReference type="Pfam" id="PF02449">
    <property type="entry name" value="Glyco_hydro_42"/>
    <property type="match status" value="1"/>
</dbReference>
<dbReference type="EMBL" id="RSEB01000002">
    <property type="protein sequence ID" value="RRS00607.1"/>
    <property type="molecule type" value="Genomic_DNA"/>
</dbReference>
<dbReference type="GO" id="GO:0005975">
    <property type="term" value="P:carbohydrate metabolic process"/>
    <property type="evidence" value="ECO:0007669"/>
    <property type="project" value="InterPro"/>
</dbReference>
<keyword evidence="1" id="KW-0378">Hydrolase</keyword>
<evidence type="ECO:0000256" key="1">
    <source>
        <dbReference type="ARBA" id="ARBA00022801"/>
    </source>
</evidence>
<dbReference type="InterPro" id="IPR013529">
    <property type="entry name" value="Glyco_hydro_42_N"/>
</dbReference>
<gene>
    <name evidence="4" type="ORF">EIW28_08630</name>
</gene>
<keyword evidence="2" id="KW-0326">Glycosidase</keyword>
<evidence type="ECO:0000313" key="4">
    <source>
        <dbReference type="EMBL" id="RRS00607.1"/>
    </source>
</evidence>
<sequence>MRKAGVNLVSVNIFAWASVHPGSGERDFERLDAVIVGARPGRDRRPQRMSCGAYAIAMNRADRPIRQAMTKTGVRTFVPAM</sequence>
<dbReference type="Proteomes" id="UP000277256">
    <property type="component" value="Unassembled WGS sequence"/>
</dbReference>
<dbReference type="SUPFAM" id="SSF51445">
    <property type="entry name" value="(Trans)glycosidases"/>
    <property type="match status" value="1"/>
</dbReference>
<dbReference type="GO" id="GO:0009341">
    <property type="term" value="C:beta-galactosidase complex"/>
    <property type="evidence" value="ECO:0007669"/>
    <property type="project" value="InterPro"/>
</dbReference>
<dbReference type="GO" id="GO:0004565">
    <property type="term" value="F:beta-galactosidase activity"/>
    <property type="evidence" value="ECO:0007669"/>
    <property type="project" value="InterPro"/>
</dbReference>
<accession>A0A426V193</accession>
<protein>
    <recommendedName>
        <fullName evidence="3">Glycoside hydrolase family 42 N-terminal domain-containing protein</fullName>
    </recommendedName>
</protein>
<organism evidence="4 5">
    <name type="scientific">Glycomyces terrestris</name>
    <dbReference type="NCBI Taxonomy" id="2493553"/>
    <lineage>
        <taxon>Bacteria</taxon>
        <taxon>Bacillati</taxon>
        <taxon>Actinomycetota</taxon>
        <taxon>Actinomycetes</taxon>
        <taxon>Glycomycetales</taxon>
        <taxon>Glycomycetaceae</taxon>
        <taxon>Glycomyces</taxon>
    </lineage>
</organism>
<keyword evidence="5" id="KW-1185">Reference proteome</keyword>
<evidence type="ECO:0000259" key="3">
    <source>
        <dbReference type="Pfam" id="PF02449"/>
    </source>
</evidence>
<dbReference type="OrthoDB" id="9800974at2"/>
<name>A0A426V193_9ACTN</name>
<proteinExistence type="predicted"/>
<dbReference type="InterPro" id="IPR017853">
    <property type="entry name" value="GH"/>
</dbReference>
<dbReference type="AlphaFoldDB" id="A0A426V193"/>
<dbReference type="Gene3D" id="3.20.20.80">
    <property type="entry name" value="Glycosidases"/>
    <property type="match status" value="1"/>
</dbReference>
<comment type="caution">
    <text evidence="4">The sequence shown here is derived from an EMBL/GenBank/DDBJ whole genome shotgun (WGS) entry which is preliminary data.</text>
</comment>
<evidence type="ECO:0000256" key="2">
    <source>
        <dbReference type="ARBA" id="ARBA00023295"/>
    </source>
</evidence>
<evidence type="ECO:0000313" key="5">
    <source>
        <dbReference type="Proteomes" id="UP000277256"/>
    </source>
</evidence>
<reference evidence="4 5" key="1">
    <citation type="submission" date="2018-12" db="EMBL/GenBank/DDBJ databases">
        <title>Glycomyces sp. YIM 121974 draft genome.</title>
        <authorList>
            <person name="Li Q."/>
        </authorList>
    </citation>
    <scope>NUCLEOTIDE SEQUENCE [LARGE SCALE GENOMIC DNA]</scope>
    <source>
        <strain evidence="4 5">YIM 121974</strain>
    </source>
</reference>
<feature type="domain" description="Glycoside hydrolase family 42 N-terminal" evidence="3">
    <location>
        <begin position="1"/>
        <end position="35"/>
    </location>
</feature>